<sequence>MTDETESQIEHHLREALRHLNEAQDGDLRKTNAIALEQVSNTVSMVLREHSEDGE</sequence>
<dbReference type="AlphaFoldDB" id="A0A1N7DF96"/>
<evidence type="ECO:0000313" key="1">
    <source>
        <dbReference type="EMBL" id="SIR74468.1"/>
    </source>
</evidence>
<organism evidence="1 2">
    <name type="scientific">Natronorubrum thiooxidans</name>
    <dbReference type="NCBI Taxonomy" id="308853"/>
    <lineage>
        <taxon>Archaea</taxon>
        <taxon>Methanobacteriati</taxon>
        <taxon>Methanobacteriota</taxon>
        <taxon>Stenosarchaea group</taxon>
        <taxon>Halobacteria</taxon>
        <taxon>Halobacteriales</taxon>
        <taxon>Natrialbaceae</taxon>
        <taxon>Natronorubrum</taxon>
    </lineage>
</organism>
<keyword evidence="2" id="KW-1185">Reference proteome</keyword>
<dbReference type="STRING" id="308853.SAMN05421752_102211"/>
<dbReference type="Proteomes" id="UP000185936">
    <property type="component" value="Unassembled WGS sequence"/>
</dbReference>
<name>A0A1N7DF96_9EURY</name>
<dbReference type="RefSeq" id="WP_173834840.1">
    <property type="nucleotide sequence ID" value="NZ_FTNR01000002.1"/>
</dbReference>
<proteinExistence type="predicted"/>
<evidence type="ECO:0000313" key="2">
    <source>
        <dbReference type="Proteomes" id="UP000185936"/>
    </source>
</evidence>
<accession>A0A1N7DF96</accession>
<protein>
    <submittedName>
        <fullName evidence="1">Uncharacterized protein</fullName>
    </submittedName>
</protein>
<dbReference type="OrthoDB" id="166895at2157"/>
<dbReference type="EMBL" id="FTNR01000002">
    <property type="protein sequence ID" value="SIR74468.1"/>
    <property type="molecule type" value="Genomic_DNA"/>
</dbReference>
<gene>
    <name evidence="1" type="ORF">SAMN05421752_102211</name>
</gene>
<reference evidence="2" key="1">
    <citation type="submission" date="2017-01" db="EMBL/GenBank/DDBJ databases">
        <authorList>
            <person name="Varghese N."/>
            <person name="Submissions S."/>
        </authorList>
    </citation>
    <scope>NUCLEOTIDE SEQUENCE [LARGE SCALE GENOMIC DNA]</scope>
    <source>
        <strain evidence="2">type strain: HArc-</strain>
    </source>
</reference>